<name>A0A414UZM6_MEDGN</name>
<dbReference type="AlphaFoldDB" id="A0A414UZM6"/>
<comment type="caution">
    <text evidence="1">The sequence shown here is derived from an EMBL/GenBank/DDBJ whole genome shotgun (WGS) entry which is preliminary data.</text>
</comment>
<dbReference type="EMBL" id="QRIS01000002">
    <property type="protein sequence ID" value="RHG88235.1"/>
    <property type="molecule type" value="Genomic_DNA"/>
</dbReference>
<protein>
    <submittedName>
        <fullName evidence="1">Uncharacterized protein</fullName>
    </submittedName>
</protein>
<gene>
    <name evidence="1" type="ORF">DW243_01150</name>
</gene>
<proteinExistence type="predicted"/>
<reference evidence="1 2" key="1">
    <citation type="submission" date="2018-08" db="EMBL/GenBank/DDBJ databases">
        <title>A genome reference for cultivated species of the human gut microbiota.</title>
        <authorList>
            <person name="Zou Y."/>
            <person name="Xue W."/>
            <person name="Luo G."/>
        </authorList>
    </citation>
    <scope>NUCLEOTIDE SEQUENCE [LARGE SCALE GENOMIC DNA]</scope>
    <source>
        <strain evidence="1 2">AM21-18</strain>
    </source>
</reference>
<accession>A0A414UZM6</accession>
<organism evidence="1 2">
    <name type="scientific">Mediterraneibacter gnavus</name>
    <name type="common">Ruminococcus gnavus</name>
    <dbReference type="NCBI Taxonomy" id="33038"/>
    <lineage>
        <taxon>Bacteria</taxon>
        <taxon>Bacillati</taxon>
        <taxon>Bacillota</taxon>
        <taxon>Clostridia</taxon>
        <taxon>Lachnospirales</taxon>
        <taxon>Lachnospiraceae</taxon>
        <taxon>Mediterraneibacter</taxon>
    </lineage>
</organism>
<sequence length="146" mass="16700">MFESLKYIELSGEKFPIKCDMVVLEKIQEEYGNLDLFEGKLNGFTPNRKEDGTIETNEEGLTIGTFGVPNIKTVNQTLIWMVQEGLEIEAEKEKKTAETMDEKTILRKIDMSPGEIGRELHAEFMRCFARKNAVTTHGKKEKNPNK</sequence>
<dbReference type="RefSeq" id="WP_118208085.1">
    <property type="nucleotide sequence ID" value="NZ_QRIP01000035.1"/>
</dbReference>
<evidence type="ECO:0000313" key="1">
    <source>
        <dbReference type="EMBL" id="RHG88235.1"/>
    </source>
</evidence>
<evidence type="ECO:0000313" key="2">
    <source>
        <dbReference type="Proteomes" id="UP000283981"/>
    </source>
</evidence>
<dbReference type="Proteomes" id="UP000283981">
    <property type="component" value="Unassembled WGS sequence"/>
</dbReference>